<evidence type="ECO:0007829" key="2">
    <source>
        <dbReference type="PDB" id="6EIO"/>
    </source>
</evidence>
<reference evidence="1" key="1">
    <citation type="submission" date="2013-02" db="EMBL/GenBank/DDBJ databases">
        <title>Characterization of ice-binding proteins derived from a putative bacterial symbiont of the psychrophilic Antarctic ciliate Euplotes focardii.</title>
        <authorList>
            <person name="Lobanov A."/>
            <person name="Gladyshev V.N."/>
            <person name="Turanov A."/>
            <person name="Pucciarelli S."/>
            <person name="Miceli C."/>
            <person name="Ballarini P."/>
            <person name="Devaraj R.R."/>
            <person name="Yang G."/>
        </authorList>
    </citation>
    <scope>NUCLEOTIDE SEQUENCE</scope>
</reference>
<evidence type="ECO:0000313" key="1">
    <source>
        <dbReference type="EMBL" id="AHG59376.1"/>
    </source>
</evidence>
<organism evidence="1">
    <name type="scientific">uncultured bacterium</name>
    <dbReference type="NCBI Taxonomy" id="77133"/>
    <lineage>
        <taxon>Bacteria</taxon>
        <taxon>environmental samples</taxon>
    </lineage>
</organism>
<keyword evidence="2" id="KW-0002">3D-structure</keyword>
<proteinExistence type="evidence at protein level"/>
<dbReference type="PDB" id="6EIO">
    <property type="method" value="X-ray"/>
    <property type="resolution" value="0.84 A"/>
    <property type="chains" value="A=24-251"/>
</dbReference>
<accession>A0ACD6B8Q7</accession>
<protein>
    <submittedName>
        <fullName evidence="1">Antifreeze protein</fullName>
    </submittedName>
</protein>
<reference evidence="2" key="2">
    <citation type="journal article" date="2018" name="FEBS J.">
        <title>Structure of a bacterial ice binding protein with two faces of interaction with ice.</title>
        <authorList>
            <person name="Mangiagalli M."/>
            <person name="Sarusi G."/>
            <person name="Kaleda A."/>
            <person name="Bar Dolev M."/>
            <person name="Nardone V."/>
            <person name="Vena V.F."/>
            <person name="Braslavsky I."/>
            <person name="Lotti M."/>
            <person name="Nardini M."/>
        </authorList>
    </citation>
    <scope>X-RAY CRYSTALLOGRAPHY (0.84 ANGSTROMS) OF 24-251</scope>
</reference>
<dbReference type="EMBL" id="KC691985">
    <property type="protein sequence ID" value="AHG59376.1"/>
    <property type="molecule type" value="Genomic_DNA"/>
</dbReference>
<sequence>MKKIKITMLTATVLFGLLTVVGCKKEKNDPTTPGTTTTVIPLQTTVQTPITLGSANNFAVIAGSSVTNTGATNITGDLGLSPGTSIGGFPPGILNGTLHINDAIANQAKLDITTAYNDAAARVASDMVTISGNIGGLTLTPGLYKSTSSLAVSSGDVTFDALGDPSAIFVIQIASTLTTTPGRKVLLSGGALASNIYWQVSSSASFGTTTSFKGTVIALESITFDTGATLEGRALARNGAVTMEGNTFVLP</sequence>
<name>A0ACD6B8Q7_9BACT</name>
<accession>A0A023J6X7</accession>